<reference evidence="1" key="1">
    <citation type="journal article" date="2015" name="Nature">
        <title>Complex archaea that bridge the gap between prokaryotes and eukaryotes.</title>
        <authorList>
            <person name="Spang A."/>
            <person name="Saw J.H."/>
            <person name="Jorgensen S.L."/>
            <person name="Zaremba-Niedzwiedzka K."/>
            <person name="Martijn J."/>
            <person name="Lind A.E."/>
            <person name="van Eijk R."/>
            <person name="Schleper C."/>
            <person name="Guy L."/>
            <person name="Ettema T.J."/>
        </authorList>
    </citation>
    <scope>NUCLEOTIDE SEQUENCE</scope>
</reference>
<protein>
    <submittedName>
        <fullName evidence="1">Uncharacterized protein</fullName>
    </submittedName>
</protein>
<dbReference type="AlphaFoldDB" id="A0A0F9L4U8"/>
<name>A0A0F9L4U8_9ZZZZ</name>
<organism evidence="1">
    <name type="scientific">marine sediment metagenome</name>
    <dbReference type="NCBI Taxonomy" id="412755"/>
    <lineage>
        <taxon>unclassified sequences</taxon>
        <taxon>metagenomes</taxon>
        <taxon>ecological metagenomes</taxon>
    </lineage>
</organism>
<evidence type="ECO:0000313" key="1">
    <source>
        <dbReference type="EMBL" id="KKM82251.1"/>
    </source>
</evidence>
<accession>A0A0F9L4U8</accession>
<feature type="non-terminal residue" evidence="1">
    <location>
        <position position="1"/>
    </location>
</feature>
<gene>
    <name evidence="1" type="ORF">LCGC14_1321500</name>
</gene>
<dbReference type="EMBL" id="LAZR01007891">
    <property type="protein sequence ID" value="KKM82251.1"/>
    <property type="molecule type" value="Genomic_DNA"/>
</dbReference>
<comment type="caution">
    <text evidence="1">The sequence shown here is derived from an EMBL/GenBank/DDBJ whole genome shotgun (WGS) entry which is preliminary data.</text>
</comment>
<sequence length="35" mass="3975">PSVHEQSIRVASKNSMKALFRIIELYPFRLSGIGE</sequence>
<proteinExistence type="predicted"/>